<dbReference type="InterPro" id="IPR008523">
    <property type="entry name" value="DUF805"/>
</dbReference>
<reference evidence="2 3" key="1">
    <citation type="journal article" date="2017" name="BMC Genomics">
        <title>Comparative genomic and phylogenomic analyses of the Bifidobacteriaceae family.</title>
        <authorList>
            <person name="Lugli G.A."/>
            <person name="Milani C."/>
            <person name="Turroni F."/>
            <person name="Duranti S."/>
            <person name="Mancabelli L."/>
            <person name="Mangifesta M."/>
            <person name="Ferrario C."/>
            <person name="Modesto M."/>
            <person name="Mattarelli P."/>
            <person name="Jiri K."/>
            <person name="van Sinderen D."/>
            <person name="Ventura M."/>
        </authorList>
    </citation>
    <scope>NUCLEOTIDE SEQUENCE [LARGE SCALE GENOMIC DNA]</scope>
    <source>
        <strain evidence="2 3">DSM 22924</strain>
    </source>
</reference>
<feature type="transmembrane region" description="Helical" evidence="1">
    <location>
        <begin position="74"/>
        <end position="92"/>
    </location>
</feature>
<organism evidence="2 3">
    <name type="scientific">Bombiscardovia coagulans</name>
    <dbReference type="NCBI Taxonomy" id="686666"/>
    <lineage>
        <taxon>Bacteria</taxon>
        <taxon>Bacillati</taxon>
        <taxon>Actinomycetota</taxon>
        <taxon>Actinomycetes</taxon>
        <taxon>Bifidobacteriales</taxon>
        <taxon>Bifidobacteriaceae</taxon>
        <taxon>Bombiscardovia</taxon>
    </lineage>
</organism>
<evidence type="ECO:0000256" key="1">
    <source>
        <dbReference type="SAM" id="Phobius"/>
    </source>
</evidence>
<protein>
    <recommendedName>
        <fullName evidence="4">DUF805 domain-containing protein</fullName>
    </recommendedName>
</protein>
<keyword evidence="1" id="KW-0812">Transmembrane</keyword>
<dbReference type="RefSeq" id="WP_094722409.1">
    <property type="nucleotide sequence ID" value="NZ_MWWS01000004.1"/>
</dbReference>
<dbReference type="AlphaFoldDB" id="A0A261ESL0"/>
<accession>A0A261ESL0</accession>
<dbReference type="GO" id="GO:0016020">
    <property type="term" value="C:membrane"/>
    <property type="evidence" value="ECO:0007669"/>
    <property type="project" value="InterPro"/>
</dbReference>
<proteinExistence type="predicted"/>
<keyword evidence="1" id="KW-1133">Transmembrane helix</keyword>
<comment type="caution">
    <text evidence="2">The sequence shown here is derived from an EMBL/GenBank/DDBJ whole genome shotgun (WGS) entry which is preliminary data.</text>
</comment>
<evidence type="ECO:0000313" key="3">
    <source>
        <dbReference type="Proteomes" id="UP000216004"/>
    </source>
</evidence>
<keyword evidence="1" id="KW-0472">Membrane</keyword>
<keyword evidence="3" id="KW-1185">Reference proteome</keyword>
<evidence type="ECO:0000313" key="2">
    <source>
        <dbReference type="EMBL" id="OZG49843.1"/>
    </source>
</evidence>
<feature type="transmembrane region" description="Helical" evidence="1">
    <location>
        <begin position="50"/>
        <end position="68"/>
    </location>
</feature>
<dbReference type="OrthoDB" id="9812349at2"/>
<name>A0A261ESL0_9BIFI</name>
<dbReference type="Pfam" id="PF05656">
    <property type="entry name" value="DUF805"/>
    <property type="match status" value="1"/>
</dbReference>
<evidence type="ECO:0008006" key="4">
    <source>
        <dbReference type="Google" id="ProtNLM"/>
    </source>
</evidence>
<feature type="transmembrane region" description="Helical" evidence="1">
    <location>
        <begin position="99"/>
        <end position="120"/>
    </location>
</feature>
<feature type="transmembrane region" description="Helical" evidence="1">
    <location>
        <begin position="132"/>
        <end position="154"/>
    </location>
</feature>
<sequence length="190" mass="21293">MSIALFAKQHRRVELMKGYDAMPDATLQECWQRPFYLFARGKGRACRKELWMFGVFVAIMSQGLSRLFDSGALIIIPTLFSIVCCIPHYALMVRRSHDLMLSGWLALLPVGLTFLASVIVTCENMHVGDESLFGGLAIVAIVLAVLSQVPLLCFPSRYPKTVEDTVNDEERDNSWNAVNSIQVGDTTRTY</sequence>
<gene>
    <name evidence="2" type="ORF">BOCO_0360</name>
</gene>
<dbReference type="EMBL" id="MWWS01000004">
    <property type="protein sequence ID" value="OZG49843.1"/>
    <property type="molecule type" value="Genomic_DNA"/>
</dbReference>
<dbReference type="Proteomes" id="UP000216004">
    <property type="component" value="Unassembled WGS sequence"/>
</dbReference>